<reference evidence="8 9" key="1">
    <citation type="submission" date="2022-07" db="EMBL/GenBank/DDBJ databases">
        <title>Genome-wide signatures of adaptation to extreme environments.</title>
        <authorList>
            <person name="Cho C.H."/>
            <person name="Yoon H.S."/>
        </authorList>
    </citation>
    <scope>NUCLEOTIDE SEQUENCE [LARGE SCALE GENOMIC DNA]</scope>
    <source>
        <strain evidence="8 9">108.79 E11</strain>
    </source>
</reference>
<comment type="similarity">
    <text evidence="1">Belongs to the aldo/keto reductase family.</text>
</comment>
<keyword evidence="2" id="KW-0521">NADP</keyword>
<dbReference type="PROSITE" id="PS00798">
    <property type="entry name" value="ALDOKETO_REDUCTASE_1"/>
    <property type="match status" value="1"/>
</dbReference>
<organism evidence="8 9">
    <name type="scientific">Galdieria yellowstonensis</name>
    <dbReference type="NCBI Taxonomy" id="3028027"/>
    <lineage>
        <taxon>Eukaryota</taxon>
        <taxon>Rhodophyta</taxon>
        <taxon>Bangiophyceae</taxon>
        <taxon>Galdieriales</taxon>
        <taxon>Galdieriaceae</taxon>
        <taxon>Galdieria</taxon>
    </lineage>
</organism>
<feature type="active site" description="Proton donor" evidence="4">
    <location>
        <position position="54"/>
    </location>
</feature>
<dbReference type="Proteomes" id="UP001300502">
    <property type="component" value="Unassembled WGS sequence"/>
</dbReference>
<dbReference type="SUPFAM" id="SSF51430">
    <property type="entry name" value="NAD(P)-linked oxidoreductase"/>
    <property type="match status" value="1"/>
</dbReference>
<keyword evidence="3" id="KW-0560">Oxidoreductase</keyword>
<name>A0AAV9IJW9_9RHOD</name>
<dbReference type="CDD" id="cd19071">
    <property type="entry name" value="AKR_AKR1-5-like"/>
    <property type="match status" value="1"/>
</dbReference>
<evidence type="ECO:0000256" key="6">
    <source>
        <dbReference type="PIRSR" id="PIRSR000097-3"/>
    </source>
</evidence>
<dbReference type="PANTHER" id="PTHR11732">
    <property type="entry name" value="ALDO/KETO REDUCTASE"/>
    <property type="match status" value="1"/>
</dbReference>
<dbReference type="EMBL" id="JANCYU010000054">
    <property type="protein sequence ID" value="KAK4527660.1"/>
    <property type="molecule type" value="Genomic_DNA"/>
</dbReference>
<evidence type="ECO:0000256" key="4">
    <source>
        <dbReference type="PIRSR" id="PIRSR000097-1"/>
    </source>
</evidence>
<dbReference type="FunFam" id="3.20.20.100:FF:000006">
    <property type="entry name" value="Aldo-keto reductase family 1 member A1"/>
    <property type="match status" value="1"/>
</dbReference>
<dbReference type="AlphaFoldDB" id="A0AAV9IJW9"/>
<evidence type="ECO:0000313" key="8">
    <source>
        <dbReference type="EMBL" id="KAK4527660.1"/>
    </source>
</evidence>
<proteinExistence type="inferred from homology"/>
<evidence type="ECO:0000256" key="1">
    <source>
        <dbReference type="ARBA" id="ARBA00007905"/>
    </source>
</evidence>
<feature type="site" description="Lowers pKa of active site Tyr" evidence="6">
    <location>
        <position position="83"/>
    </location>
</feature>
<accession>A0AAV9IJW9</accession>
<dbReference type="InterPro" id="IPR023210">
    <property type="entry name" value="NADP_OxRdtase_dom"/>
</dbReference>
<evidence type="ECO:0000259" key="7">
    <source>
        <dbReference type="Pfam" id="PF00248"/>
    </source>
</evidence>
<protein>
    <recommendedName>
        <fullName evidence="7">NADP-dependent oxidoreductase domain-containing protein</fullName>
    </recommendedName>
</protein>
<evidence type="ECO:0000256" key="2">
    <source>
        <dbReference type="ARBA" id="ARBA00022857"/>
    </source>
</evidence>
<gene>
    <name evidence="8" type="ORF">GAYE_SCF42G5585</name>
</gene>
<evidence type="ECO:0000313" key="9">
    <source>
        <dbReference type="Proteomes" id="UP001300502"/>
    </source>
</evidence>
<evidence type="ECO:0000256" key="3">
    <source>
        <dbReference type="ARBA" id="ARBA00023002"/>
    </source>
</evidence>
<sequence length="311" mass="34664">MAMTTTPSSAKLVSGSQIPMIGFGTWKAEPGVVGQAVDCAIQTGYRHIDCAAAYCNEKEIGKVFQKVFSSGKCKREELFVTSKLWNTCHKKEHVIAACKQTLSDLGLEYLDLYLTHWPIAFEYTGLPITGDNAMPQDSNGKPKLANVSLKETWQAMESLVRDGLVKNIGVSNFHIVELLDLLTYCEIQPAVNQIEMHIYNQQEDLRAFCVQHNIHVTAYSPLGSGRTGPLQDPLVHQYAQQLGKTPAQVCLAWARNKGVSVIPKSVTPKRIEENFACDFVLKPEMMQQLAKLDKQQVVCDTKEYWNLAVNS</sequence>
<dbReference type="InterPro" id="IPR020471">
    <property type="entry name" value="AKR"/>
</dbReference>
<dbReference type="PROSITE" id="PS00062">
    <property type="entry name" value="ALDOKETO_REDUCTASE_2"/>
    <property type="match status" value="1"/>
</dbReference>
<dbReference type="PIRSF" id="PIRSF000097">
    <property type="entry name" value="AKR"/>
    <property type="match status" value="1"/>
</dbReference>
<dbReference type="InterPro" id="IPR036812">
    <property type="entry name" value="NAD(P)_OxRdtase_dom_sf"/>
</dbReference>
<feature type="domain" description="NADP-dependent oxidoreductase" evidence="7">
    <location>
        <begin position="21"/>
        <end position="293"/>
    </location>
</feature>
<feature type="binding site" evidence="5">
    <location>
        <position position="116"/>
    </location>
    <ligand>
        <name>substrate</name>
    </ligand>
</feature>
<comment type="caution">
    <text evidence="8">The sequence shown here is derived from an EMBL/GenBank/DDBJ whole genome shotgun (WGS) entry which is preliminary data.</text>
</comment>
<evidence type="ECO:0000256" key="5">
    <source>
        <dbReference type="PIRSR" id="PIRSR000097-2"/>
    </source>
</evidence>
<keyword evidence="9" id="KW-1185">Reference proteome</keyword>
<dbReference type="Pfam" id="PF00248">
    <property type="entry name" value="Aldo_ket_red"/>
    <property type="match status" value="1"/>
</dbReference>
<dbReference type="GO" id="GO:0016491">
    <property type="term" value="F:oxidoreductase activity"/>
    <property type="evidence" value="ECO:0007669"/>
    <property type="project" value="UniProtKB-KW"/>
</dbReference>
<dbReference type="InterPro" id="IPR018170">
    <property type="entry name" value="Aldo/ket_reductase_CS"/>
</dbReference>
<dbReference type="Gene3D" id="3.20.20.100">
    <property type="entry name" value="NADP-dependent oxidoreductase domain"/>
    <property type="match status" value="1"/>
</dbReference>
<dbReference type="PRINTS" id="PR00069">
    <property type="entry name" value="ALDKETRDTASE"/>
</dbReference>